<name>A0A1W1I724_9BACT</name>
<dbReference type="GO" id="GO:0005886">
    <property type="term" value="C:plasma membrane"/>
    <property type="evidence" value="ECO:0007669"/>
    <property type="project" value="TreeGrafter"/>
</dbReference>
<evidence type="ECO:0000256" key="4">
    <source>
        <dbReference type="ARBA" id="ARBA00022989"/>
    </source>
</evidence>
<gene>
    <name evidence="7" type="ORF">NSJP_2671</name>
</gene>
<evidence type="ECO:0000256" key="6">
    <source>
        <dbReference type="SAM" id="Phobius"/>
    </source>
</evidence>
<feature type="transmembrane region" description="Helical" evidence="6">
    <location>
        <begin position="101"/>
        <end position="120"/>
    </location>
</feature>
<sequence>MISGARPSPFLLFGSVAAGLAVAAGAFGSHLLKSLLDAPMLTAFETAVRYHMYHALALCMLGWAGRQKHAKYCSAAGWCFVAGIVLFSGSLYGMALTGARWLGALTPVGGTAFLVGWSLLARHAWHEIMRPSGEG</sequence>
<evidence type="ECO:0000256" key="1">
    <source>
        <dbReference type="ARBA" id="ARBA00004141"/>
    </source>
</evidence>
<keyword evidence="4 6" id="KW-1133">Transmembrane helix</keyword>
<feature type="transmembrane region" description="Helical" evidence="6">
    <location>
        <begin position="76"/>
        <end position="95"/>
    </location>
</feature>
<dbReference type="OrthoDB" id="9802121at2"/>
<keyword evidence="3 6" id="KW-0812">Transmembrane</keyword>
<evidence type="ECO:0000256" key="3">
    <source>
        <dbReference type="ARBA" id="ARBA00022692"/>
    </source>
</evidence>
<evidence type="ECO:0000256" key="5">
    <source>
        <dbReference type="ARBA" id="ARBA00023136"/>
    </source>
</evidence>
<keyword evidence="8" id="KW-1185">Reference proteome</keyword>
<dbReference type="Pfam" id="PF04241">
    <property type="entry name" value="DUF423"/>
    <property type="match status" value="1"/>
</dbReference>
<dbReference type="EMBL" id="LT828648">
    <property type="protein sequence ID" value="SLM48838.1"/>
    <property type="molecule type" value="Genomic_DNA"/>
</dbReference>
<comment type="similarity">
    <text evidence="2">Belongs to the UPF0382 family.</text>
</comment>
<protein>
    <recommendedName>
        <fullName evidence="9">DUF423 domain-containing protein</fullName>
    </recommendedName>
</protein>
<proteinExistence type="inferred from homology"/>
<evidence type="ECO:0000256" key="2">
    <source>
        <dbReference type="ARBA" id="ARBA00009694"/>
    </source>
</evidence>
<dbReference type="Proteomes" id="UP000192042">
    <property type="component" value="Chromosome I"/>
</dbReference>
<reference evidence="7 8" key="1">
    <citation type="submission" date="2017-03" db="EMBL/GenBank/DDBJ databases">
        <authorList>
            <person name="Afonso C.L."/>
            <person name="Miller P.J."/>
            <person name="Scott M.A."/>
            <person name="Spackman E."/>
            <person name="Goraichik I."/>
            <person name="Dimitrov K.M."/>
            <person name="Suarez D.L."/>
            <person name="Swayne D.E."/>
        </authorList>
    </citation>
    <scope>NUCLEOTIDE SEQUENCE [LARGE SCALE GENOMIC DNA]</scope>
    <source>
        <strain evidence="7">Genome sequencing of Nitrospira japonica strain NJ11</strain>
    </source>
</reference>
<accession>A0A1W1I724</accession>
<comment type="subcellular location">
    <subcellularLocation>
        <location evidence="1">Membrane</location>
        <topology evidence="1">Multi-pass membrane protein</topology>
    </subcellularLocation>
</comment>
<dbReference type="PANTHER" id="PTHR43461">
    <property type="entry name" value="TRANSMEMBRANE PROTEIN 256"/>
    <property type="match status" value="1"/>
</dbReference>
<evidence type="ECO:0000313" key="8">
    <source>
        <dbReference type="Proteomes" id="UP000192042"/>
    </source>
</evidence>
<evidence type="ECO:0000313" key="7">
    <source>
        <dbReference type="EMBL" id="SLM48838.1"/>
    </source>
</evidence>
<organism evidence="7 8">
    <name type="scientific">Nitrospira japonica</name>
    <dbReference type="NCBI Taxonomy" id="1325564"/>
    <lineage>
        <taxon>Bacteria</taxon>
        <taxon>Pseudomonadati</taxon>
        <taxon>Nitrospirota</taxon>
        <taxon>Nitrospiria</taxon>
        <taxon>Nitrospirales</taxon>
        <taxon>Nitrospiraceae</taxon>
        <taxon>Nitrospira</taxon>
    </lineage>
</organism>
<dbReference type="KEGG" id="nja:NSJP_2671"/>
<keyword evidence="5 6" id="KW-0472">Membrane</keyword>
<dbReference type="AlphaFoldDB" id="A0A1W1I724"/>
<dbReference type="InterPro" id="IPR006696">
    <property type="entry name" value="DUF423"/>
</dbReference>
<dbReference type="PANTHER" id="PTHR43461:SF1">
    <property type="entry name" value="TRANSMEMBRANE PROTEIN 256"/>
    <property type="match status" value="1"/>
</dbReference>
<evidence type="ECO:0008006" key="9">
    <source>
        <dbReference type="Google" id="ProtNLM"/>
    </source>
</evidence>